<evidence type="ECO:0000313" key="3">
    <source>
        <dbReference type="EMBL" id="KAJ3586943.1"/>
    </source>
</evidence>
<protein>
    <submittedName>
        <fullName evidence="3">Uncharacterized protein</fullName>
    </submittedName>
</protein>
<feature type="compositionally biased region" description="Pro residues" evidence="1">
    <location>
        <begin position="87"/>
        <end position="106"/>
    </location>
</feature>
<feature type="region of interest" description="Disordered" evidence="1">
    <location>
        <begin position="1"/>
        <end position="33"/>
    </location>
</feature>
<evidence type="ECO:0000256" key="2">
    <source>
        <dbReference type="SAM" id="Phobius"/>
    </source>
</evidence>
<name>A0A9Q0DEF1_9TELE</name>
<proteinExistence type="predicted"/>
<dbReference type="AlphaFoldDB" id="A0A9Q0DEF1"/>
<reference evidence="3" key="1">
    <citation type="submission" date="2022-07" db="EMBL/GenBank/DDBJ databases">
        <title>Chromosome-level genome of Muraenolepis orangiensis.</title>
        <authorList>
            <person name="Kim J."/>
        </authorList>
    </citation>
    <scope>NUCLEOTIDE SEQUENCE</scope>
    <source>
        <strain evidence="3">KU_S4_2022</strain>
        <tissue evidence="3">Muscle</tissue>
    </source>
</reference>
<evidence type="ECO:0000313" key="4">
    <source>
        <dbReference type="Proteomes" id="UP001148018"/>
    </source>
</evidence>
<accession>A0A9Q0DEF1</accession>
<dbReference type="EMBL" id="JANIIK010000117">
    <property type="protein sequence ID" value="KAJ3586943.1"/>
    <property type="molecule type" value="Genomic_DNA"/>
</dbReference>
<comment type="caution">
    <text evidence="3">The sequence shown here is derived from an EMBL/GenBank/DDBJ whole genome shotgun (WGS) entry which is preliminary data.</text>
</comment>
<keyword evidence="4" id="KW-1185">Reference proteome</keyword>
<dbReference type="OrthoDB" id="8959989at2759"/>
<evidence type="ECO:0000256" key="1">
    <source>
        <dbReference type="SAM" id="MobiDB-lite"/>
    </source>
</evidence>
<organism evidence="3 4">
    <name type="scientific">Muraenolepis orangiensis</name>
    <name type="common">Patagonian moray cod</name>
    <dbReference type="NCBI Taxonomy" id="630683"/>
    <lineage>
        <taxon>Eukaryota</taxon>
        <taxon>Metazoa</taxon>
        <taxon>Chordata</taxon>
        <taxon>Craniata</taxon>
        <taxon>Vertebrata</taxon>
        <taxon>Euteleostomi</taxon>
        <taxon>Actinopterygii</taxon>
        <taxon>Neopterygii</taxon>
        <taxon>Teleostei</taxon>
        <taxon>Neoteleostei</taxon>
        <taxon>Acanthomorphata</taxon>
        <taxon>Zeiogadaria</taxon>
        <taxon>Gadariae</taxon>
        <taxon>Gadiformes</taxon>
        <taxon>Muraenolepidoidei</taxon>
        <taxon>Muraenolepididae</taxon>
        <taxon>Muraenolepis</taxon>
    </lineage>
</organism>
<dbReference type="Proteomes" id="UP001148018">
    <property type="component" value="Unassembled WGS sequence"/>
</dbReference>
<gene>
    <name evidence="3" type="ORF">NHX12_013334</name>
</gene>
<keyword evidence="2" id="KW-0472">Membrane</keyword>
<sequence>MGEPQEELTPEEEEEEEEVVSGTSSSSPYVPPYRQALPGRERLLVQKSNVCSRAYFVVVMVFFHVYILNVIALLLYVHYNSGGPPGDESPPPSSPPSGPPLPSPPDPDQDPEADGYRRSFSLPRIEGIRVGHVQRVSLMPDQTHQMKTLSLKPLLFGEYHRYISVSSRMSPRFTLTEKTDKHHNIHL</sequence>
<feature type="transmembrane region" description="Helical" evidence="2">
    <location>
        <begin position="54"/>
        <end position="79"/>
    </location>
</feature>
<keyword evidence="2" id="KW-0812">Transmembrane</keyword>
<feature type="region of interest" description="Disordered" evidence="1">
    <location>
        <begin position="83"/>
        <end position="116"/>
    </location>
</feature>
<keyword evidence="2" id="KW-1133">Transmembrane helix</keyword>
<feature type="compositionally biased region" description="Acidic residues" evidence="1">
    <location>
        <begin position="1"/>
        <end position="19"/>
    </location>
</feature>